<sequence>MFWTWEAGTCIPDALPPNHLGGAFNQTLASFPSTAYYPYRSLPLCFPSLALTSFFSLSIAFVLLHFKLGISFCNGNGCFTHYVQICHFVSWLILGEK</sequence>
<feature type="transmembrane region" description="Helical" evidence="1">
    <location>
        <begin position="41"/>
        <end position="64"/>
    </location>
</feature>
<proteinExistence type="predicted"/>
<comment type="caution">
    <text evidence="2">The sequence shown here is derived from an EMBL/GenBank/DDBJ whole genome shotgun (WGS) entry which is preliminary data.</text>
</comment>
<protein>
    <submittedName>
        <fullName evidence="2">Uncharacterized protein</fullName>
    </submittedName>
</protein>
<name>A0A9W7HKL5_HIBTR</name>
<keyword evidence="3" id="KW-1185">Reference proteome</keyword>
<keyword evidence="1" id="KW-0472">Membrane</keyword>
<gene>
    <name evidence="2" type="ORF">HRI_001527500</name>
</gene>
<dbReference type="EMBL" id="BSYR01000016">
    <property type="protein sequence ID" value="GMI78582.1"/>
    <property type="molecule type" value="Genomic_DNA"/>
</dbReference>
<evidence type="ECO:0000256" key="1">
    <source>
        <dbReference type="SAM" id="Phobius"/>
    </source>
</evidence>
<dbReference type="Proteomes" id="UP001165190">
    <property type="component" value="Unassembled WGS sequence"/>
</dbReference>
<evidence type="ECO:0000313" key="2">
    <source>
        <dbReference type="EMBL" id="GMI78582.1"/>
    </source>
</evidence>
<reference evidence="2" key="1">
    <citation type="submission" date="2023-05" db="EMBL/GenBank/DDBJ databases">
        <title>Genome and transcriptome analyses reveal genes involved in the formation of fine ridges on petal epidermal cells in Hibiscus trionum.</title>
        <authorList>
            <person name="Koshimizu S."/>
            <person name="Masuda S."/>
            <person name="Ishii T."/>
            <person name="Shirasu K."/>
            <person name="Hoshino A."/>
            <person name="Arita M."/>
        </authorList>
    </citation>
    <scope>NUCLEOTIDE SEQUENCE</scope>
    <source>
        <strain evidence="2">Hamamatsu line</strain>
    </source>
</reference>
<accession>A0A9W7HKL5</accession>
<organism evidence="2 3">
    <name type="scientific">Hibiscus trionum</name>
    <name type="common">Flower of an hour</name>
    <dbReference type="NCBI Taxonomy" id="183268"/>
    <lineage>
        <taxon>Eukaryota</taxon>
        <taxon>Viridiplantae</taxon>
        <taxon>Streptophyta</taxon>
        <taxon>Embryophyta</taxon>
        <taxon>Tracheophyta</taxon>
        <taxon>Spermatophyta</taxon>
        <taxon>Magnoliopsida</taxon>
        <taxon>eudicotyledons</taxon>
        <taxon>Gunneridae</taxon>
        <taxon>Pentapetalae</taxon>
        <taxon>rosids</taxon>
        <taxon>malvids</taxon>
        <taxon>Malvales</taxon>
        <taxon>Malvaceae</taxon>
        <taxon>Malvoideae</taxon>
        <taxon>Hibiscus</taxon>
    </lineage>
</organism>
<dbReference type="AlphaFoldDB" id="A0A9W7HKL5"/>
<evidence type="ECO:0000313" key="3">
    <source>
        <dbReference type="Proteomes" id="UP001165190"/>
    </source>
</evidence>
<keyword evidence="1" id="KW-0812">Transmembrane</keyword>
<keyword evidence="1" id="KW-1133">Transmembrane helix</keyword>